<evidence type="ECO:0000313" key="2">
    <source>
        <dbReference type="EMBL" id="MFD2671957.1"/>
    </source>
</evidence>
<dbReference type="InterPro" id="IPR000653">
    <property type="entry name" value="DegT/StrS_aminotransferase"/>
</dbReference>
<accession>A0ABW5RA80</accession>
<dbReference type="PANTHER" id="PTHR30244:SF34">
    <property type="entry name" value="DTDP-4-AMINO-4,6-DIDEOXYGALACTOSE TRANSAMINASE"/>
    <property type="match status" value="1"/>
</dbReference>
<dbReference type="InterPro" id="IPR015424">
    <property type="entry name" value="PyrdxlP-dep_Trfase"/>
</dbReference>
<sequence>MTNLNTLAIHGGVPIRSTMLPYGRQWLDEEDIAHVVDTLRSPYLTQGPAIEAFEQAVAEEVGAGDAIAFANGTAALHAACHVAGITEGDEVITSPITFAASSNCVLYCGGRPVFADIDPQTYNLDPSSVEQAITSRTKAIMAVHFTGQPCDLTALRALTNRYGLQLIEDAAHALGASHQGQPIGSSSNMAMFSFHPVKPVTAGEGGVITTHDESVASQLRSFRSHGIVRDATVIDREGAWYYEMQELGYNYRMTDIQASLGRSQLRKLFSFTQQRRAIAEAYTTAFEQIDGLIVPKQLTETESAWHLYSLQLNPEAFRASRREFFEALRAENIGVHVHYIPVYWHPYYEQLGYARGLCPVAEEWYQHALTLPIFPGMTAEDVNDVIEAVKKVAFVYHK</sequence>
<comment type="similarity">
    <text evidence="1">Belongs to the DegT/DnrJ/EryC1 family.</text>
</comment>
<keyword evidence="3" id="KW-1185">Reference proteome</keyword>
<gene>
    <name evidence="2" type="primary">pseC</name>
    <name evidence="2" type="ORF">ACFSUC_10110</name>
</gene>
<dbReference type="Gene3D" id="3.90.1150.10">
    <property type="entry name" value="Aspartate Aminotransferase, domain 1"/>
    <property type="match status" value="1"/>
</dbReference>
<dbReference type="CDD" id="cd00616">
    <property type="entry name" value="AHBA_syn"/>
    <property type="match status" value="1"/>
</dbReference>
<name>A0ABW5RA80_9BACL</name>
<evidence type="ECO:0000256" key="1">
    <source>
        <dbReference type="RuleBase" id="RU004508"/>
    </source>
</evidence>
<dbReference type="SUPFAM" id="SSF53383">
    <property type="entry name" value="PLP-dependent transferases"/>
    <property type="match status" value="1"/>
</dbReference>
<dbReference type="GO" id="GO:0008483">
    <property type="term" value="F:transaminase activity"/>
    <property type="evidence" value="ECO:0007669"/>
    <property type="project" value="UniProtKB-KW"/>
</dbReference>
<reference evidence="3" key="1">
    <citation type="journal article" date="2019" name="Int. J. Syst. Evol. Microbiol.">
        <title>The Global Catalogue of Microorganisms (GCM) 10K type strain sequencing project: providing services to taxonomists for standard genome sequencing and annotation.</title>
        <authorList>
            <consortium name="The Broad Institute Genomics Platform"/>
            <consortium name="The Broad Institute Genome Sequencing Center for Infectious Disease"/>
            <person name="Wu L."/>
            <person name="Ma J."/>
        </authorList>
    </citation>
    <scope>NUCLEOTIDE SEQUENCE [LARGE SCALE GENOMIC DNA]</scope>
    <source>
        <strain evidence="3">KCTC 33676</strain>
    </source>
</reference>
<dbReference type="Pfam" id="PF01041">
    <property type="entry name" value="DegT_DnrJ_EryC1"/>
    <property type="match status" value="1"/>
</dbReference>
<comment type="caution">
    <text evidence="2">The sequence shown here is derived from an EMBL/GenBank/DDBJ whole genome shotgun (WGS) entry which is preliminary data.</text>
</comment>
<dbReference type="PANTHER" id="PTHR30244">
    <property type="entry name" value="TRANSAMINASE"/>
    <property type="match status" value="1"/>
</dbReference>
<dbReference type="PIRSF" id="PIRSF000390">
    <property type="entry name" value="PLP_StrS"/>
    <property type="match status" value="1"/>
</dbReference>
<proteinExistence type="inferred from homology"/>
<dbReference type="NCBIfam" id="TIGR03588">
    <property type="entry name" value="PseC"/>
    <property type="match status" value="1"/>
</dbReference>
<dbReference type="EMBL" id="JBHUMM010000023">
    <property type="protein sequence ID" value="MFD2671957.1"/>
    <property type="molecule type" value="Genomic_DNA"/>
</dbReference>
<dbReference type="Proteomes" id="UP001597497">
    <property type="component" value="Unassembled WGS sequence"/>
</dbReference>
<dbReference type="InterPro" id="IPR015421">
    <property type="entry name" value="PyrdxlP-dep_Trfase_major"/>
</dbReference>
<organism evidence="2 3">
    <name type="scientific">Marinicrinis sediminis</name>
    <dbReference type="NCBI Taxonomy" id="1652465"/>
    <lineage>
        <taxon>Bacteria</taxon>
        <taxon>Bacillati</taxon>
        <taxon>Bacillota</taxon>
        <taxon>Bacilli</taxon>
        <taxon>Bacillales</taxon>
        <taxon>Paenibacillaceae</taxon>
    </lineage>
</organism>
<dbReference type="InterPro" id="IPR020026">
    <property type="entry name" value="PseC"/>
</dbReference>
<keyword evidence="2" id="KW-0032">Aminotransferase</keyword>
<keyword evidence="1" id="KW-0663">Pyridoxal phosphate</keyword>
<dbReference type="InterPro" id="IPR015422">
    <property type="entry name" value="PyrdxlP-dep_Trfase_small"/>
</dbReference>
<dbReference type="RefSeq" id="WP_379929428.1">
    <property type="nucleotide sequence ID" value="NZ_JBHUMM010000023.1"/>
</dbReference>
<dbReference type="Gene3D" id="3.40.640.10">
    <property type="entry name" value="Type I PLP-dependent aspartate aminotransferase-like (Major domain)"/>
    <property type="match status" value="1"/>
</dbReference>
<protein>
    <submittedName>
        <fullName evidence="2">UDP-4-amino-4, 6-dideoxy-N-acetyl-beta-L-altrosamine transaminase</fullName>
        <ecNumber evidence="2">2.6.1.92</ecNumber>
    </submittedName>
</protein>
<keyword evidence="2" id="KW-0808">Transferase</keyword>
<dbReference type="EC" id="2.6.1.92" evidence="2"/>
<evidence type="ECO:0000313" key="3">
    <source>
        <dbReference type="Proteomes" id="UP001597497"/>
    </source>
</evidence>